<evidence type="ECO:0000313" key="1">
    <source>
        <dbReference type="EMBL" id="KAI3807960.1"/>
    </source>
</evidence>
<gene>
    <name evidence="1" type="ORF">L1987_23899</name>
</gene>
<name>A0ACB9IIZ2_9ASTR</name>
<reference evidence="2" key="1">
    <citation type="journal article" date="2022" name="Mol. Ecol. Resour.">
        <title>The genomes of chicory, endive, great burdock and yacon provide insights into Asteraceae palaeo-polyploidization history and plant inulin production.</title>
        <authorList>
            <person name="Fan W."/>
            <person name="Wang S."/>
            <person name="Wang H."/>
            <person name="Wang A."/>
            <person name="Jiang F."/>
            <person name="Liu H."/>
            <person name="Zhao H."/>
            <person name="Xu D."/>
            <person name="Zhang Y."/>
        </authorList>
    </citation>
    <scope>NUCLEOTIDE SEQUENCE [LARGE SCALE GENOMIC DNA]</scope>
    <source>
        <strain evidence="2">cv. Yunnan</strain>
    </source>
</reference>
<keyword evidence="2" id="KW-1185">Reference proteome</keyword>
<evidence type="ECO:0000313" key="2">
    <source>
        <dbReference type="Proteomes" id="UP001056120"/>
    </source>
</evidence>
<dbReference type="EMBL" id="CM042025">
    <property type="protein sequence ID" value="KAI3807960.1"/>
    <property type="molecule type" value="Genomic_DNA"/>
</dbReference>
<proteinExistence type="predicted"/>
<reference evidence="1 2" key="2">
    <citation type="journal article" date="2022" name="Mol. Ecol. Resour.">
        <title>The genomes of chicory, endive, great burdock and yacon provide insights into Asteraceae paleo-polyploidization history and plant inulin production.</title>
        <authorList>
            <person name="Fan W."/>
            <person name="Wang S."/>
            <person name="Wang H."/>
            <person name="Wang A."/>
            <person name="Jiang F."/>
            <person name="Liu H."/>
            <person name="Zhao H."/>
            <person name="Xu D."/>
            <person name="Zhang Y."/>
        </authorList>
    </citation>
    <scope>NUCLEOTIDE SEQUENCE [LARGE SCALE GENOMIC DNA]</scope>
    <source>
        <strain evidence="2">cv. Yunnan</strain>
        <tissue evidence="1">Leaves</tissue>
    </source>
</reference>
<accession>A0ACB9IIZ2</accession>
<comment type="caution">
    <text evidence="1">The sequence shown here is derived from an EMBL/GenBank/DDBJ whole genome shotgun (WGS) entry which is preliminary data.</text>
</comment>
<sequence>MESQLQRFVFKAHGSSSVDAAEKPIRNNFGLQQIRLSAADLFFSRRTTISLYFYRKRVKNIDHKNGKVTWKYKFRPVRAVHRIPLKKIPQDFLGNMKWWYVDVNIGEAMIEDKENKVIVCFYDAINLINFSKKDQRTLRKNEIMFTDEWKEQDCSTSECWRFVEDMECMQAADCRIIGRAHHEDRRLKIKLLSRGSLLGYSSKEQSPVLTPVPPVVTPTPSTLVPQSSAGPSKP</sequence>
<organism evidence="1 2">
    <name type="scientific">Smallanthus sonchifolius</name>
    <dbReference type="NCBI Taxonomy" id="185202"/>
    <lineage>
        <taxon>Eukaryota</taxon>
        <taxon>Viridiplantae</taxon>
        <taxon>Streptophyta</taxon>
        <taxon>Embryophyta</taxon>
        <taxon>Tracheophyta</taxon>
        <taxon>Spermatophyta</taxon>
        <taxon>Magnoliopsida</taxon>
        <taxon>eudicotyledons</taxon>
        <taxon>Gunneridae</taxon>
        <taxon>Pentapetalae</taxon>
        <taxon>asterids</taxon>
        <taxon>campanulids</taxon>
        <taxon>Asterales</taxon>
        <taxon>Asteraceae</taxon>
        <taxon>Asteroideae</taxon>
        <taxon>Heliantheae alliance</taxon>
        <taxon>Millerieae</taxon>
        <taxon>Smallanthus</taxon>
    </lineage>
</organism>
<dbReference type="Proteomes" id="UP001056120">
    <property type="component" value="Linkage Group LG08"/>
</dbReference>
<protein>
    <submittedName>
        <fullName evidence="1">Uncharacterized protein</fullName>
    </submittedName>
</protein>